<proteinExistence type="predicted"/>
<name>A0A1H0VUP0_9GAMM</name>
<evidence type="ECO:0000256" key="1">
    <source>
        <dbReference type="SAM" id="Coils"/>
    </source>
</evidence>
<organism evidence="2 3">
    <name type="scientific">Ectopseudomonas guguanensis</name>
    <dbReference type="NCBI Taxonomy" id="1198456"/>
    <lineage>
        <taxon>Bacteria</taxon>
        <taxon>Pseudomonadati</taxon>
        <taxon>Pseudomonadota</taxon>
        <taxon>Gammaproteobacteria</taxon>
        <taxon>Pseudomonadales</taxon>
        <taxon>Pseudomonadaceae</taxon>
        <taxon>Ectopseudomonas</taxon>
    </lineage>
</organism>
<keyword evidence="3" id="KW-1185">Reference proteome</keyword>
<keyword evidence="1" id="KW-0175">Coiled coil</keyword>
<accession>A0A1H0VUP0</accession>
<feature type="coiled-coil region" evidence="1">
    <location>
        <begin position="207"/>
        <end position="250"/>
    </location>
</feature>
<evidence type="ECO:0000313" key="2">
    <source>
        <dbReference type="EMBL" id="SDP81855.1"/>
    </source>
</evidence>
<sequence>MVAEDIIAALQLPEQARVNQRVSKKLLIDNLAPTAADRQQINEGIEEVQWVAALKPGNCGIPAYRDAQREYVEVAVLHLTLRPSARPARLIELLHRAVPHPTLLMVSTPESVQLSLSHKRWAQNEASKTVLDGEITTATVLPAAPQITTAFLDAISLERQPRSDLSVFYQGWVDTLLALQAAQHTGSFRAVNNLLDATARRQALQACIELQGQIATLRAQAQKAQQIARQVELNLQLKQLQQALSEAQARL</sequence>
<reference evidence="3" key="1">
    <citation type="submission" date="2016-10" db="EMBL/GenBank/DDBJ databases">
        <authorList>
            <person name="Varghese N."/>
            <person name="Submissions S."/>
        </authorList>
    </citation>
    <scope>NUCLEOTIDE SEQUENCE [LARGE SCALE GENOMIC DNA]</scope>
    <source>
        <strain evidence="3">JCM 18416</strain>
    </source>
</reference>
<dbReference type="Proteomes" id="UP000199460">
    <property type="component" value="Unassembled WGS sequence"/>
</dbReference>
<dbReference type="AlphaFoldDB" id="A0A1H0VUP0"/>
<dbReference type="Pfam" id="PF14335">
    <property type="entry name" value="DUF4391"/>
    <property type="match status" value="1"/>
</dbReference>
<protein>
    <recommendedName>
        <fullName evidence="4">DUF4391 domain-containing protein</fullName>
    </recommendedName>
</protein>
<dbReference type="GeneID" id="300931804"/>
<evidence type="ECO:0008006" key="4">
    <source>
        <dbReference type="Google" id="ProtNLM"/>
    </source>
</evidence>
<gene>
    <name evidence="2" type="ORF">SAMN05216213_10658</name>
</gene>
<dbReference type="InterPro" id="IPR025503">
    <property type="entry name" value="DUF4391"/>
</dbReference>
<dbReference type="RefSeq" id="WP_090430542.1">
    <property type="nucleotide sequence ID" value="NZ_FNJJ01000006.1"/>
</dbReference>
<dbReference type="EMBL" id="FNJJ01000006">
    <property type="protein sequence ID" value="SDP81855.1"/>
    <property type="molecule type" value="Genomic_DNA"/>
</dbReference>
<evidence type="ECO:0000313" key="3">
    <source>
        <dbReference type="Proteomes" id="UP000199460"/>
    </source>
</evidence>
<dbReference type="OrthoDB" id="9805811at2"/>